<dbReference type="AlphaFoldDB" id="A0A8J3J4J6"/>
<sequence>MAFDTEARRAALAAARARVAELTDATSPSVEYEGVDPEGIARARIDGAGAVRSLELDPVVARVPDEMVGAAVVAAIDAADALRVDAIGDRLDGESS</sequence>
<evidence type="ECO:0008006" key="3">
    <source>
        <dbReference type="Google" id="ProtNLM"/>
    </source>
</evidence>
<accession>A0A8J3J4J6</accession>
<organism evidence="1 2">
    <name type="scientific">Actinocatenispora rupis</name>
    <dbReference type="NCBI Taxonomy" id="519421"/>
    <lineage>
        <taxon>Bacteria</taxon>
        <taxon>Bacillati</taxon>
        <taxon>Actinomycetota</taxon>
        <taxon>Actinomycetes</taxon>
        <taxon>Micromonosporales</taxon>
        <taxon>Micromonosporaceae</taxon>
        <taxon>Actinocatenispora</taxon>
    </lineage>
</organism>
<evidence type="ECO:0000313" key="1">
    <source>
        <dbReference type="EMBL" id="GID10014.1"/>
    </source>
</evidence>
<dbReference type="EMBL" id="BOMB01000004">
    <property type="protein sequence ID" value="GID10014.1"/>
    <property type="molecule type" value="Genomic_DNA"/>
</dbReference>
<comment type="caution">
    <text evidence="1">The sequence shown here is derived from an EMBL/GenBank/DDBJ whole genome shotgun (WGS) entry which is preliminary data.</text>
</comment>
<name>A0A8J3J4J6_9ACTN</name>
<protein>
    <recommendedName>
        <fullName evidence="3">YbaB/EbfC DNA-binding family protein</fullName>
    </recommendedName>
</protein>
<proteinExistence type="predicted"/>
<evidence type="ECO:0000313" key="2">
    <source>
        <dbReference type="Proteomes" id="UP000612808"/>
    </source>
</evidence>
<dbReference type="Proteomes" id="UP000612808">
    <property type="component" value="Unassembled WGS sequence"/>
</dbReference>
<reference evidence="1" key="1">
    <citation type="submission" date="2021-01" db="EMBL/GenBank/DDBJ databases">
        <title>Whole genome shotgun sequence of Actinocatenispora rupis NBRC 107355.</title>
        <authorList>
            <person name="Komaki H."/>
            <person name="Tamura T."/>
        </authorList>
    </citation>
    <scope>NUCLEOTIDE SEQUENCE</scope>
    <source>
        <strain evidence="1">NBRC 107355</strain>
    </source>
</reference>
<gene>
    <name evidence="1" type="ORF">Aru02nite_09030</name>
</gene>
<keyword evidence="2" id="KW-1185">Reference proteome</keyword>
<dbReference type="RefSeq" id="WP_203655084.1">
    <property type="nucleotide sequence ID" value="NZ_BAAAZM010000002.1"/>
</dbReference>